<dbReference type="EMBL" id="MCFH01000186">
    <property type="protein sequence ID" value="ORX34617.1"/>
    <property type="molecule type" value="Genomic_DNA"/>
</dbReference>
<proteinExistence type="predicted"/>
<comment type="caution">
    <text evidence="1">The sequence shown here is derived from an EMBL/GenBank/DDBJ whole genome shotgun (WGS) entry which is preliminary data.</text>
</comment>
<keyword evidence="2" id="KW-1185">Reference proteome</keyword>
<dbReference type="AlphaFoldDB" id="A0A1Y1UAS7"/>
<sequence>MVYCFNSKIWYRKYYYSDKYKNVSKQYLHMMLKKQLVSEYCTFKIFDRITVQYQLKKLVLVVFLKVINEISQTIRSRNSVESQNANNE</sequence>
<evidence type="ECO:0000313" key="1">
    <source>
        <dbReference type="EMBL" id="ORX34617.1"/>
    </source>
</evidence>
<organism evidence="1 2">
    <name type="scientific">Piromyces finnis</name>
    <dbReference type="NCBI Taxonomy" id="1754191"/>
    <lineage>
        <taxon>Eukaryota</taxon>
        <taxon>Fungi</taxon>
        <taxon>Fungi incertae sedis</taxon>
        <taxon>Chytridiomycota</taxon>
        <taxon>Chytridiomycota incertae sedis</taxon>
        <taxon>Neocallimastigomycetes</taxon>
        <taxon>Neocallimastigales</taxon>
        <taxon>Neocallimastigaceae</taxon>
        <taxon>Piromyces</taxon>
    </lineage>
</organism>
<reference evidence="1 2" key="1">
    <citation type="submission" date="2016-08" db="EMBL/GenBank/DDBJ databases">
        <title>Genomes of anaerobic fungi encode conserved fungal cellulosomes for biomass hydrolysis.</title>
        <authorList>
            <consortium name="DOE Joint Genome Institute"/>
            <person name="Haitjema C.H."/>
            <person name="Gilmore S.P."/>
            <person name="Henske J.K."/>
            <person name="Solomon K.V."/>
            <person name="De Groot R."/>
            <person name="Kuo A."/>
            <person name="Mondo S.J."/>
            <person name="Salamov A.A."/>
            <person name="Labutti K."/>
            <person name="Zhao Z."/>
            <person name="Chiniquy J."/>
            <person name="Barry K."/>
            <person name="Brewer H.M."/>
            <person name="Purvine S.O."/>
            <person name="Wright A.T."/>
            <person name="Boxma B."/>
            <person name="Van Alen T."/>
            <person name="Hackstein J.H."/>
            <person name="Baker S.E."/>
            <person name="Grigoriev I.V."/>
            <person name="O'Malley M.A."/>
        </authorList>
    </citation>
    <scope>NUCLEOTIDE SEQUENCE [LARGE SCALE GENOMIC DNA]</scope>
    <source>
        <strain evidence="2">finn</strain>
    </source>
</reference>
<evidence type="ECO:0000313" key="2">
    <source>
        <dbReference type="Proteomes" id="UP000193719"/>
    </source>
</evidence>
<accession>A0A1Y1UAS7</accession>
<protein>
    <submittedName>
        <fullName evidence="1">Uncharacterized protein</fullName>
    </submittedName>
</protein>
<reference evidence="1 2" key="2">
    <citation type="submission" date="2016-08" db="EMBL/GenBank/DDBJ databases">
        <title>Pervasive Adenine N6-methylation of Active Genes in Fungi.</title>
        <authorList>
            <consortium name="DOE Joint Genome Institute"/>
            <person name="Mondo S.J."/>
            <person name="Dannebaum R.O."/>
            <person name="Kuo R.C."/>
            <person name="Labutti K."/>
            <person name="Haridas S."/>
            <person name="Kuo A."/>
            <person name="Salamov A."/>
            <person name="Ahrendt S.R."/>
            <person name="Lipzen A."/>
            <person name="Sullivan W."/>
            <person name="Andreopoulos W.B."/>
            <person name="Clum A."/>
            <person name="Lindquist E."/>
            <person name="Daum C."/>
            <person name="Ramamoorthy G.K."/>
            <person name="Gryganskyi A."/>
            <person name="Culley D."/>
            <person name="Magnuson J.K."/>
            <person name="James T.Y."/>
            <person name="O'Malley M.A."/>
            <person name="Stajich J.E."/>
            <person name="Spatafora J.W."/>
            <person name="Visel A."/>
            <person name="Grigoriev I.V."/>
        </authorList>
    </citation>
    <scope>NUCLEOTIDE SEQUENCE [LARGE SCALE GENOMIC DNA]</scope>
    <source>
        <strain evidence="2">finn</strain>
    </source>
</reference>
<gene>
    <name evidence="1" type="ORF">BCR36DRAFT_446756</name>
</gene>
<dbReference type="Proteomes" id="UP000193719">
    <property type="component" value="Unassembled WGS sequence"/>
</dbReference>
<name>A0A1Y1UAS7_9FUNG</name>